<gene>
    <name evidence="5" type="ORF">LCGC14_2427580</name>
</gene>
<reference evidence="5" key="1">
    <citation type="journal article" date="2015" name="Nature">
        <title>Complex archaea that bridge the gap between prokaryotes and eukaryotes.</title>
        <authorList>
            <person name="Spang A."/>
            <person name="Saw J.H."/>
            <person name="Jorgensen S.L."/>
            <person name="Zaremba-Niedzwiedzka K."/>
            <person name="Martijn J."/>
            <person name="Lind A.E."/>
            <person name="van Eijk R."/>
            <person name="Schleper C."/>
            <person name="Guy L."/>
            <person name="Ettema T.J."/>
        </authorList>
    </citation>
    <scope>NUCLEOTIDE SEQUENCE</scope>
</reference>
<dbReference type="AlphaFoldDB" id="A0A0F9BN07"/>
<dbReference type="GO" id="GO:0016651">
    <property type="term" value="F:oxidoreductase activity, acting on NAD(P)H"/>
    <property type="evidence" value="ECO:0007669"/>
    <property type="project" value="InterPro"/>
</dbReference>
<feature type="region of interest" description="Disordered" evidence="3">
    <location>
        <begin position="271"/>
        <end position="312"/>
    </location>
</feature>
<dbReference type="PANTHER" id="PTHR10884">
    <property type="entry name" value="NADH DEHYDROGENASE UBIQUINONE IRON-SULFUR PROTEIN 3"/>
    <property type="match status" value="1"/>
</dbReference>
<dbReference type="EMBL" id="LAZR01037055">
    <property type="protein sequence ID" value="KKL23220.1"/>
    <property type="molecule type" value="Genomic_DNA"/>
</dbReference>
<comment type="similarity">
    <text evidence="1">Belongs to the complex I 30 kDa subunit family.</text>
</comment>
<dbReference type="InterPro" id="IPR020396">
    <property type="entry name" value="NADH_UbQ_OxRdtase_CS"/>
</dbReference>
<feature type="domain" description="NADH:ubiquinone oxidoreductase 30kDa subunit" evidence="4">
    <location>
        <begin position="43"/>
        <end position="161"/>
    </location>
</feature>
<keyword evidence="2" id="KW-0813">Transport</keyword>
<evidence type="ECO:0000256" key="1">
    <source>
        <dbReference type="ARBA" id="ARBA00007569"/>
    </source>
</evidence>
<dbReference type="SUPFAM" id="SSF143243">
    <property type="entry name" value="Nqo5-like"/>
    <property type="match status" value="1"/>
</dbReference>
<accession>A0A0F9BN07</accession>
<proteinExistence type="inferred from homology"/>
<dbReference type="InterPro" id="IPR037232">
    <property type="entry name" value="NADH_quin_OxRdtase_su_C/D-like"/>
</dbReference>
<evidence type="ECO:0000256" key="3">
    <source>
        <dbReference type="SAM" id="MobiDB-lite"/>
    </source>
</evidence>
<protein>
    <recommendedName>
        <fullName evidence="4">NADH:ubiquinone oxidoreductase 30kDa subunit domain-containing protein</fullName>
    </recommendedName>
</protein>
<dbReference type="PROSITE" id="PS00542">
    <property type="entry name" value="COMPLEX1_30K"/>
    <property type="match status" value="1"/>
</dbReference>
<evidence type="ECO:0000259" key="4">
    <source>
        <dbReference type="Pfam" id="PF00329"/>
    </source>
</evidence>
<dbReference type="Pfam" id="PF00329">
    <property type="entry name" value="Complex1_30kDa"/>
    <property type="match status" value="1"/>
</dbReference>
<name>A0A0F9BN07_9ZZZZ</name>
<sequence>MAQERSQETSVAEPPPGSVADLFREALPGVQMSAEQTALDVAITVRREELLRVMQTAKEDERLAFDFLRSLSGVDHLDELEVVYHLYSYSLGHAVAIKVRCPLDDAHMPTVSHLWQTANWHEREAAELFGFVFDGHPDLRPLLTEEGLGYYIMRKTHPLAEIEEWQEDYLKAAEEAVAQAAAEAGVPMDERARKIALAQQKAVVIKKAREEARGKGLSGEEEKAAVQAAIKAFEEQAVKEEAKPAPAPPKPADDRAAKIVLAQKKAAAIKKAREEARASGASPEEERQAVAEALKALAAEEKGGEQAVSNGN</sequence>
<dbReference type="Gene3D" id="3.30.460.80">
    <property type="entry name" value="NADH:ubiquinone oxidoreductase, 30kDa subunit"/>
    <property type="match status" value="1"/>
</dbReference>
<organism evidence="5">
    <name type="scientific">marine sediment metagenome</name>
    <dbReference type="NCBI Taxonomy" id="412755"/>
    <lineage>
        <taxon>unclassified sequences</taxon>
        <taxon>metagenomes</taxon>
        <taxon>ecological metagenomes</taxon>
    </lineage>
</organism>
<comment type="caution">
    <text evidence="5">The sequence shown here is derived from an EMBL/GenBank/DDBJ whole genome shotgun (WGS) entry which is preliminary data.</text>
</comment>
<dbReference type="PANTHER" id="PTHR10884:SF14">
    <property type="entry name" value="NADH DEHYDROGENASE [UBIQUINONE] IRON-SULFUR PROTEIN 3, MITOCHONDRIAL"/>
    <property type="match status" value="1"/>
</dbReference>
<dbReference type="GO" id="GO:0008137">
    <property type="term" value="F:NADH dehydrogenase (ubiquinone) activity"/>
    <property type="evidence" value="ECO:0007669"/>
    <property type="project" value="InterPro"/>
</dbReference>
<evidence type="ECO:0000313" key="5">
    <source>
        <dbReference type="EMBL" id="KKL23220.1"/>
    </source>
</evidence>
<dbReference type="InterPro" id="IPR001268">
    <property type="entry name" value="NADH_UbQ_OxRdtase_30kDa_su"/>
</dbReference>
<evidence type="ECO:0000256" key="2">
    <source>
        <dbReference type="ARBA" id="ARBA00022448"/>
    </source>
</evidence>